<dbReference type="Gene3D" id="2.40.128.20">
    <property type="match status" value="1"/>
</dbReference>
<dbReference type="SUPFAM" id="SSF50814">
    <property type="entry name" value="Lipocalins"/>
    <property type="match status" value="1"/>
</dbReference>
<accession>A0A443S6B7</accession>
<keyword evidence="5" id="KW-1185">Reference proteome</keyword>
<dbReference type="VEuPathDB" id="VectorBase:LDEU008973"/>
<evidence type="ECO:0000256" key="1">
    <source>
        <dbReference type="ARBA" id="ARBA00008390"/>
    </source>
</evidence>
<keyword evidence="2" id="KW-0446">Lipid-binding</keyword>
<sequence>MATEPPKDICNGKFKLESSEKFDEFLQEVGVSFLLRKFAQTATPTVEVTKKDDNNYTIRTVTTLKTTELVFCLGKEFEETRIDGVTVKTIITRNGNTFLQKQMSDKPVEITREFTDTQMIVTCKCGKVASIRKYKRL</sequence>
<comment type="similarity">
    <text evidence="1">Belongs to the calycin superfamily. Fatty-acid binding protein (FABP) family.</text>
</comment>
<evidence type="ECO:0000313" key="5">
    <source>
        <dbReference type="Proteomes" id="UP000288716"/>
    </source>
</evidence>
<dbReference type="CDD" id="cd00742">
    <property type="entry name" value="FABP"/>
    <property type="match status" value="1"/>
</dbReference>
<evidence type="ECO:0000259" key="3">
    <source>
        <dbReference type="Pfam" id="PF00061"/>
    </source>
</evidence>
<dbReference type="PANTHER" id="PTHR11955">
    <property type="entry name" value="FATTY ACID BINDING PROTEIN"/>
    <property type="match status" value="1"/>
</dbReference>
<proteinExistence type="inferred from homology"/>
<evidence type="ECO:0000313" key="4">
    <source>
        <dbReference type="EMBL" id="RWS23067.1"/>
    </source>
</evidence>
<protein>
    <submittedName>
        <fullName evidence="4">Fatty acid-binding protein FABP-like protein</fullName>
    </submittedName>
</protein>
<dbReference type="InterPro" id="IPR031259">
    <property type="entry name" value="ILBP"/>
</dbReference>
<reference evidence="4 5" key="1">
    <citation type="journal article" date="2018" name="Gigascience">
        <title>Genomes of trombidid mites reveal novel predicted allergens and laterally-transferred genes associated with secondary metabolism.</title>
        <authorList>
            <person name="Dong X."/>
            <person name="Chaisiri K."/>
            <person name="Xia D."/>
            <person name="Armstrong S.D."/>
            <person name="Fang Y."/>
            <person name="Donnelly M.J."/>
            <person name="Kadowaki T."/>
            <person name="McGarry J.W."/>
            <person name="Darby A.C."/>
            <person name="Makepeace B.L."/>
        </authorList>
    </citation>
    <scope>NUCLEOTIDE SEQUENCE [LARGE SCALE GENOMIC DNA]</scope>
    <source>
        <strain evidence="4">UoL-UT</strain>
    </source>
</reference>
<dbReference type="GO" id="GO:0008289">
    <property type="term" value="F:lipid binding"/>
    <property type="evidence" value="ECO:0007669"/>
    <property type="project" value="UniProtKB-KW"/>
</dbReference>
<dbReference type="InterPro" id="IPR000566">
    <property type="entry name" value="Lipocln_cytosolic_FA-bd_dom"/>
</dbReference>
<dbReference type="InterPro" id="IPR000463">
    <property type="entry name" value="Fatty_acid-bd"/>
</dbReference>
<dbReference type="PRINTS" id="PR00178">
    <property type="entry name" value="FATTYACIDBP"/>
</dbReference>
<dbReference type="STRING" id="299467.A0A443S6B7"/>
<dbReference type="EMBL" id="NCKV01007198">
    <property type="protein sequence ID" value="RWS23067.1"/>
    <property type="molecule type" value="Genomic_DNA"/>
</dbReference>
<organism evidence="4 5">
    <name type="scientific">Leptotrombidium deliense</name>
    <dbReference type="NCBI Taxonomy" id="299467"/>
    <lineage>
        <taxon>Eukaryota</taxon>
        <taxon>Metazoa</taxon>
        <taxon>Ecdysozoa</taxon>
        <taxon>Arthropoda</taxon>
        <taxon>Chelicerata</taxon>
        <taxon>Arachnida</taxon>
        <taxon>Acari</taxon>
        <taxon>Acariformes</taxon>
        <taxon>Trombidiformes</taxon>
        <taxon>Prostigmata</taxon>
        <taxon>Anystina</taxon>
        <taxon>Parasitengona</taxon>
        <taxon>Trombiculoidea</taxon>
        <taxon>Trombiculidae</taxon>
        <taxon>Leptotrombidium</taxon>
    </lineage>
</organism>
<comment type="caution">
    <text evidence="4">The sequence shown here is derived from an EMBL/GenBank/DDBJ whole genome shotgun (WGS) entry which is preliminary data.</text>
</comment>
<dbReference type="Pfam" id="PF00061">
    <property type="entry name" value="Lipocalin"/>
    <property type="match status" value="1"/>
</dbReference>
<dbReference type="AlphaFoldDB" id="A0A443S6B7"/>
<dbReference type="InterPro" id="IPR012674">
    <property type="entry name" value="Calycin"/>
</dbReference>
<feature type="domain" description="Lipocalin/cytosolic fatty-acid binding" evidence="3">
    <location>
        <begin position="11"/>
        <end position="136"/>
    </location>
</feature>
<evidence type="ECO:0000256" key="2">
    <source>
        <dbReference type="ARBA" id="ARBA00023121"/>
    </source>
</evidence>
<dbReference type="Proteomes" id="UP000288716">
    <property type="component" value="Unassembled WGS sequence"/>
</dbReference>
<gene>
    <name evidence="4" type="ORF">B4U80_05334</name>
</gene>
<dbReference type="OrthoDB" id="354351at2759"/>
<name>A0A443S6B7_9ACAR</name>